<dbReference type="STRING" id="1387277.SAMN06295998_103257"/>
<dbReference type="Proteomes" id="UP000192330">
    <property type="component" value="Unassembled WGS sequence"/>
</dbReference>
<dbReference type="AlphaFoldDB" id="A0A1W2ASN6"/>
<keyword evidence="5" id="KW-0964">Secreted</keyword>
<feature type="domain" description="PLD phosphodiesterase" evidence="10">
    <location>
        <begin position="382"/>
        <end position="409"/>
    </location>
</feature>
<keyword evidence="6" id="KW-0677">Repeat</keyword>
<sequence>MAEITPLITAAEGFPALERLALSAEQEYVMSFRIFDPETRTRSPEAKKLGLNTWGDILEHLASNGVALRIVLSDFDPIFTDDLHEQAWQAARLLEKRLKGDVHLTCAPHGQMAGKLWHLLMRRGIAAKLREWRERPAEDLTPVEQAILAATPHLRPVTIHQKFAVADSARAVIGGLDVNERRWDDKSHDLPSDETWHDVSMRITGPFCTILRAHFTDTWNEALACGAPVLLGEEAPEEAKEPASSDNIRLVRTLSRPCQGPTVLGPLPNVTEHEETLVQLFEDARDYVYIETQFFRHAPIAKALASAGSARDDLQLIIVMPTEPDRILFDGDRSWNARHAQSLQISALDQLRKAFGDRLMMLSPAKTETAPKGADGRINGAGPIYVHSKVLLIDDAVGMVGSANLNGRSLRWDTEASVLFRDPQAVRHTRERLANKWLGDGHGLDTTCAADWRSYAEKNAKISPEDRRGFLLPYPYERNKRFARLMPLFPDDMF</sequence>
<evidence type="ECO:0000313" key="12">
    <source>
        <dbReference type="Proteomes" id="UP000192330"/>
    </source>
</evidence>
<evidence type="ECO:0000256" key="9">
    <source>
        <dbReference type="ARBA" id="ARBA00029594"/>
    </source>
</evidence>
<dbReference type="RefSeq" id="WP_084351685.1">
    <property type="nucleotide sequence ID" value="NZ_FWYD01000003.1"/>
</dbReference>
<dbReference type="InterPro" id="IPR015679">
    <property type="entry name" value="PLipase_D_fam"/>
</dbReference>
<evidence type="ECO:0000256" key="6">
    <source>
        <dbReference type="ARBA" id="ARBA00022737"/>
    </source>
</evidence>
<dbReference type="PANTHER" id="PTHR18896:SF76">
    <property type="entry name" value="PHOSPHOLIPASE"/>
    <property type="match status" value="1"/>
</dbReference>
<evidence type="ECO:0000259" key="10">
    <source>
        <dbReference type="PROSITE" id="PS50035"/>
    </source>
</evidence>
<dbReference type="InterPro" id="IPR025202">
    <property type="entry name" value="PLD-like_dom"/>
</dbReference>
<dbReference type="SMART" id="SM00155">
    <property type="entry name" value="PLDc"/>
    <property type="match status" value="2"/>
</dbReference>
<comment type="subcellular location">
    <subcellularLocation>
        <location evidence="3">Secreted</location>
    </subcellularLocation>
</comment>
<organism evidence="11 12">
    <name type="scientific">Primorskyibacter flagellatus</name>
    <dbReference type="NCBI Taxonomy" id="1387277"/>
    <lineage>
        <taxon>Bacteria</taxon>
        <taxon>Pseudomonadati</taxon>
        <taxon>Pseudomonadota</taxon>
        <taxon>Alphaproteobacteria</taxon>
        <taxon>Rhodobacterales</taxon>
        <taxon>Roseobacteraceae</taxon>
        <taxon>Primorskyibacter</taxon>
    </lineage>
</organism>
<reference evidence="11 12" key="1">
    <citation type="submission" date="2017-04" db="EMBL/GenBank/DDBJ databases">
        <authorList>
            <person name="Afonso C.L."/>
            <person name="Miller P.J."/>
            <person name="Scott M.A."/>
            <person name="Spackman E."/>
            <person name="Goraichik I."/>
            <person name="Dimitrov K.M."/>
            <person name="Suarez D.L."/>
            <person name="Swayne D.E."/>
        </authorList>
    </citation>
    <scope>NUCLEOTIDE SEQUENCE [LARGE SCALE GENOMIC DNA]</scope>
    <source>
        <strain evidence="11 12">CGMCC 1.12644</strain>
    </source>
</reference>
<dbReference type="Gene3D" id="3.30.870.10">
    <property type="entry name" value="Endonuclease Chain A"/>
    <property type="match status" value="2"/>
</dbReference>
<dbReference type="GO" id="GO:0009395">
    <property type="term" value="P:phospholipid catabolic process"/>
    <property type="evidence" value="ECO:0007669"/>
    <property type="project" value="TreeGrafter"/>
</dbReference>
<dbReference type="PANTHER" id="PTHR18896">
    <property type="entry name" value="PHOSPHOLIPASE D"/>
    <property type="match status" value="1"/>
</dbReference>
<evidence type="ECO:0000256" key="3">
    <source>
        <dbReference type="ARBA" id="ARBA00004613"/>
    </source>
</evidence>
<dbReference type="InterPro" id="IPR001736">
    <property type="entry name" value="PLipase_D/transphosphatidylase"/>
</dbReference>
<dbReference type="GO" id="GO:0004630">
    <property type="term" value="F:phospholipase D activity"/>
    <property type="evidence" value="ECO:0007669"/>
    <property type="project" value="UniProtKB-EC"/>
</dbReference>
<evidence type="ECO:0000256" key="8">
    <source>
        <dbReference type="ARBA" id="ARBA00023098"/>
    </source>
</evidence>
<name>A0A1W2ASN6_9RHOB</name>
<dbReference type="EMBL" id="FWYD01000003">
    <property type="protein sequence ID" value="SMC63716.1"/>
    <property type="molecule type" value="Genomic_DNA"/>
</dbReference>
<evidence type="ECO:0000256" key="4">
    <source>
        <dbReference type="ARBA" id="ARBA00018392"/>
    </source>
</evidence>
<dbReference type="GO" id="GO:0005576">
    <property type="term" value="C:extracellular region"/>
    <property type="evidence" value="ECO:0007669"/>
    <property type="project" value="UniProtKB-SubCell"/>
</dbReference>
<evidence type="ECO:0000256" key="2">
    <source>
        <dbReference type="ARBA" id="ARBA00003145"/>
    </source>
</evidence>
<evidence type="ECO:0000256" key="7">
    <source>
        <dbReference type="ARBA" id="ARBA00022801"/>
    </source>
</evidence>
<evidence type="ECO:0000256" key="5">
    <source>
        <dbReference type="ARBA" id="ARBA00022525"/>
    </source>
</evidence>
<comment type="catalytic activity">
    <reaction evidence="1">
        <text>a 1,2-diacyl-sn-glycero-3-phosphocholine + H2O = a 1,2-diacyl-sn-glycero-3-phosphate + choline + H(+)</text>
        <dbReference type="Rhea" id="RHEA:14445"/>
        <dbReference type="ChEBI" id="CHEBI:15354"/>
        <dbReference type="ChEBI" id="CHEBI:15377"/>
        <dbReference type="ChEBI" id="CHEBI:15378"/>
        <dbReference type="ChEBI" id="CHEBI:57643"/>
        <dbReference type="ChEBI" id="CHEBI:58608"/>
        <dbReference type="EC" id="3.1.4.4"/>
    </reaction>
</comment>
<dbReference type="Pfam" id="PF13091">
    <property type="entry name" value="PLDc_2"/>
    <property type="match status" value="1"/>
</dbReference>
<evidence type="ECO:0000256" key="1">
    <source>
        <dbReference type="ARBA" id="ARBA00000798"/>
    </source>
</evidence>
<dbReference type="SUPFAM" id="SSF56024">
    <property type="entry name" value="Phospholipase D/nuclease"/>
    <property type="match status" value="2"/>
</dbReference>
<proteinExistence type="predicted"/>
<accession>A0A1W2ASN6</accession>
<keyword evidence="7" id="KW-0378">Hydrolase</keyword>
<feature type="domain" description="PLD phosphodiesterase" evidence="10">
    <location>
        <begin position="155"/>
        <end position="182"/>
    </location>
</feature>
<evidence type="ECO:0000313" key="11">
    <source>
        <dbReference type="EMBL" id="SMC63716.1"/>
    </source>
</evidence>
<dbReference type="OrthoDB" id="8828485at2"/>
<gene>
    <name evidence="11" type="ORF">SAMN06295998_103257</name>
</gene>
<dbReference type="PROSITE" id="PS50035">
    <property type="entry name" value="PLD"/>
    <property type="match status" value="2"/>
</dbReference>
<protein>
    <recommendedName>
        <fullName evidence="4">Phospholipase D</fullName>
    </recommendedName>
    <alternativeName>
        <fullName evidence="9">Choline phosphatase</fullName>
    </alternativeName>
</protein>
<comment type="function">
    <text evidence="2">Could be a virulence factor.</text>
</comment>
<keyword evidence="12" id="KW-1185">Reference proteome</keyword>
<dbReference type="CDD" id="cd09105">
    <property type="entry name" value="PLDc_vPLD1_2_like_2"/>
    <property type="match status" value="1"/>
</dbReference>
<keyword evidence="8" id="KW-0443">Lipid metabolism</keyword>